<protein>
    <recommendedName>
        <fullName evidence="5">Transposase</fullName>
    </recommendedName>
</protein>
<comment type="caution">
    <text evidence="3">The sequence shown here is derived from an EMBL/GenBank/DDBJ whole genome shotgun (WGS) entry which is preliminary data.</text>
</comment>
<evidence type="ECO:0000313" key="4">
    <source>
        <dbReference type="Proteomes" id="UP001048763"/>
    </source>
</evidence>
<sequence>MNEYFLALQRLIDGRPIRIGKGSEITRKNVALEAGKDASAIKAGRAVFVNLIKDIELAQSKQKASNCASSERVKRLKESLERSKAQNARLEADLERSRKQCLMLMQELFLRKKEEHRPQSVKPDISPSGRKS</sequence>
<accession>A0ABS6RNN6</accession>
<reference evidence="3" key="1">
    <citation type="submission" date="2021-06" db="EMBL/GenBank/DDBJ databases">
        <title>Updating the genus Pseudomonas: Description of 43 new species and partition of the Pseudomonas putida group.</title>
        <authorList>
            <person name="Girard L."/>
            <person name="Lood C."/>
            <person name="Vandamme P."/>
            <person name="Rokni-Zadeh H."/>
            <person name="Van Noort V."/>
            <person name="Hofte M."/>
            <person name="Lavigne R."/>
            <person name="De Mot R."/>
        </authorList>
    </citation>
    <scope>NUCLEOTIDE SEQUENCE</scope>
    <source>
        <strain evidence="3">SWRI88</strain>
    </source>
</reference>
<keyword evidence="1" id="KW-0175">Coiled coil</keyword>
<evidence type="ECO:0000256" key="1">
    <source>
        <dbReference type="SAM" id="Coils"/>
    </source>
</evidence>
<gene>
    <name evidence="3" type="ORF">KVG85_13060</name>
</gene>
<name>A0ABS6RNN6_9PSED</name>
<evidence type="ECO:0008006" key="5">
    <source>
        <dbReference type="Google" id="ProtNLM"/>
    </source>
</evidence>
<evidence type="ECO:0000256" key="2">
    <source>
        <dbReference type="SAM" id="MobiDB-lite"/>
    </source>
</evidence>
<feature type="region of interest" description="Disordered" evidence="2">
    <location>
        <begin position="113"/>
        <end position="132"/>
    </location>
</feature>
<dbReference type="Proteomes" id="UP001048763">
    <property type="component" value="Unassembled WGS sequence"/>
</dbReference>
<keyword evidence="4" id="KW-1185">Reference proteome</keyword>
<proteinExistence type="predicted"/>
<dbReference type="RefSeq" id="WP_217864048.1">
    <property type="nucleotide sequence ID" value="NZ_JAHSTX010000001.1"/>
</dbReference>
<organism evidence="3 4">
    <name type="scientific">Pseudomonas triticicola</name>
    <dbReference type="NCBI Taxonomy" id="2842345"/>
    <lineage>
        <taxon>Bacteria</taxon>
        <taxon>Pseudomonadati</taxon>
        <taxon>Pseudomonadota</taxon>
        <taxon>Gammaproteobacteria</taxon>
        <taxon>Pseudomonadales</taxon>
        <taxon>Pseudomonadaceae</taxon>
        <taxon>Pseudomonas</taxon>
    </lineage>
</organism>
<evidence type="ECO:0000313" key="3">
    <source>
        <dbReference type="EMBL" id="MBV4547030.1"/>
    </source>
</evidence>
<feature type="coiled-coil region" evidence="1">
    <location>
        <begin position="73"/>
        <end position="107"/>
    </location>
</feature>
<dbReference type="EMBL" id="JAHSTX010000001">
    <property type="protein sequence ID" value="MBV4547030.1"/>
    <property type="molecule type" value="Genomic_DNA"/>
</dbReference>